<evidence type="ECO:0000256" key="1">
    <source>
        <dbReference type="SAM" id="MobiDB-lite"/>
    </source>
</evidence>
<comment type="caution">
    <text evidence="2">The sequence shown here is derived from an EMBL/GenBank/DDBJ whole genome shotgun (WGS) entry which is preliminary data.</text>
</comment>
<feature type="non-terminal residue" evidence="2">
    <location>
        <position position="1"/>
    </location>
</feature>
<protein>
    <submittedName>
        <fullName evidence="2">Uncharacterized protein</fullName>
    </submittedName>
</protein>
<feature type="compositionally biased region" description="Gly residues" evidence="1">
    <location>
        <begin position="107"/>
        <end position="128"/>
    </location>
</feature>
<feature type="region of interest" description="Disordered" evidence="1">
    <location>
        <begin position="104"/>
        <end position="128"/>
    </location>
</feature>
<proteinExistence type="predicted"/>
<evidence type="ECO:0000313" key="2">
    <source>
        <dbReference type="EMBL" id="KMQ81571.1"/>
    </source>
</evidence>
<gene>
    <name evidence="2" type="ORF">RF55_25930</name>
</gene>
<evidence type="ECO:0000313" key="3">
    <source>
        <dbReference type="Proteomes" id="UP000036403"/>
    </source>
</evidence>
<keyword evidence="3" id="KW-1185">Reference proteome</keyword>
<dbReference type="Proteomes" id="UP000036403">
    <property type="component" value="Unassembled WGS sequence"/>
</dbReference>
<dbReference type="PaxDb" id="67767-A0A0J7JUR5"/>
<reference evidence="2 3" key="1">
    <citation type="submission" date="2015-04" db="EMBL/GenBank/DDBJ databases">
        <title>Lasius niger genome sequencing.</title>
        <authorList>
            <person name="Konorov E.A."/>
            <person name="Nikitin M.A."/>
            <person name="Kirill M.V."/>
            <person name="Chang P."/>
        </authorList>
    </citation>
    <scope>NUCLEOTIDE SEQUENCE [LARGE SCALE GENOMIC DNA]</scope>
    <source>
        <tissue evidence="2">Whole</tissue>
    </source>
</reference>
<accession>A0A0J7JUR5</accession>
<dbReference type="EMBL" id="LBMM01034055">
    <property type="protein sequence ID" value="KMQ81571.1"/>
    <property type="molecule type" value="Genomic_DNA"/>
</dbReference>
<sequence length="138" mass="15017">IKIQAFGFGANGVGQIVPPPVQAANGGGQFVPPPVNAYNRLAYAPLADLYPPQDHRGYERQVMMRQPSRSLRWCRKGNNCNNPTCGWFHEGQSLAEDCRIIKRQNRRGGGGGGRAGRGRGAGGRGGRNGNAIYHFHNY</sequence>
<organism evidence="2 3">
    <name type="scientific">Lasius niger</name>
    <name type="common">Black garden ant</name>
    <dbReference type="NCBI Taxonomy" id="67767"/>
    <lineage>
        <taxon>Eukaryota</taxon>
        <taxon>Metazoa</taxon>
        <taxon>Ecdysozoa</taxon>
        <taxon>Arthropoda</taxon>
        <taxon>Hexapoda</taxon>
        <taxon>Insecta</taxon>
        <taxon>Pterygota</taxon>
        <taxon>Neoptera</taxon>
        <taxon>Endopterygota</taxon>
        <taxon>Hymenoptera</taxon>
        <taxon>Apocrita</taxon>
        <taxon>Aculeata</taxon>
        <taxon>Formicoidea</taxon>
        <taxon>Formicidae</taxon>
        <taxon>Formicinae</taxon>
        <taxon>Lasius</taxon>
        <taxon>Lasius</taxon>
    </lineage>
</organism>
<name>A0A0J7JUR5_LASNI</name>
<dbReference type="AlphaFoldDB" id="A0A0J7JUR5"/>